<gene>
    <name evidence="3" type="ORF">KP509_24G030400</name>
</gene>
<dbReference type="EMBL" id="CM035429">
    <property type="protein sequence ID" value="KAH7299801.1"/>
    <property type="molecule type" value="Genomic_DNA"/>
</dbReference>
<dbReference type="OrthoDB" id="665669at2759"/>
<accession>A0A8T2RV71</accession>
<evidence type="ECO:0000256" key="1">
    <source>
        <dbReference type="ARBA" id="ARBA00022729"/>
    </source>
</evidence>
<feature type="signal peptide" evidence="2">
    <location>
        <begin position="1"/>
        <end position="23"/>
    </location>
</feature>
<dbReference type="Pfam" id="PF01190">
    <property type="entry name" value="Pollen_Ole_e_1"/>
    <property type="match status" value="1"/>
</dbReference>
<protein>
    <submittedName>
        <fullName evidence="3">Uncharacterized protein</fullName>
    </submittedName>
</protein>
<sequence length="222" mass="24841">MALSHFFLIVLLLPCAFNLKALGDGRNKDSVAPVETISAESDPKILYSQPRLRVGRFLSSKEEHLTADVKSSLSLSVSGFVRCQHCKQVGTNSLLQSTRLPDAKVRLACRDKLQKTFVYRTTYTNSHGYFNFLVEDYDFRLHGGVKNCIVYLVSSSSQQCYKTTNINSGRIGAPLTQQKVYPDVISYSVGPFSFAPPSCRLSDSSYFKLSKPWYRTVPSVSE</sequence>
<dbReference type="PANTHER" id="PTHR33470">
    <property type="entry name" value="OS01G0164075 PROTEIN"/>
    <property type="match status" value="1"/>
</dbReference>
<organism evidence="3 4">
    <name type="scientific">Ceratopteris richardii</name>
    <name type="common">Triangle waterfern</name>
    <dbReference type="NCBI Taxonomy" id="49495"/>
    <lineage>
        <taxon>Eukaryota</taxon>
        <taxon>Viridiplantae</taxon>
        <taxon>Streptophyta</taxon>
        <taxon>Embryophyta</taxon>
        <taxon>Tracheophyta</taxon>
        <taxon>Polypodiopsida</taxon>
        <taxon>Polypodiidae</taxon>
        <taxon>Polypodiales</taxon>
        <taxon>Pteridineae</taxon>
        <taxon>Pteridaceae</taxon>
        <taxon>Parkerioideae</taxon>
        <taxon>Ceratopteris</taxon>
    </lineage>
</organism>
<dbReference type="GO" id="GO:0071944">
    <property type="term" value="C:cell periphery"/>
    <property type="evidence" value="ECO:0007669"/>
    <property type="project" value="TreeGrafter"/>
</dbReference>
<evidence type="ECO:0000313" key="3">
    <source>
        <dbReference type="EMBL" id="KAH7299801.1"/>
    </source>
</evidence>
<name>A0A8T2RV71_CERRI</name>
<evidence type="ECO:0000313" key="4">
    <source>
        <dbReference type="Proteomes" id="UP000825935"/>
    </source>
</evidence>
<dbReference type="PANTHER" id="PTHR33470:SF29">
    <property type="entry name" value="POLLEN OLE E 1 ALLERGEN AND EXTENSIN FAMILY PROTEIN"/>
    <property type="match status" value="1"/>
</dbReference>
<keyword evidence="1 2" id="KW-0732">Signal</keyword>
<dbReference type="AlphaFoldDB" id="A0A8T2RV71"/>
<dbReference type="Proteomes" id="UP000825935">
    <property type="component" value="Chromosome 24"/>
</dbReference>
<feature type="chain" id="PRO_5035848689" evidence="2">
    <location>
        <begin position="24"/>
        <end position="222"/>
    </location>
</feature>
<keyword evidence="4" id="KW-1185">Reference proteome</keyword>
<proteinExistence type="predicted"/>
<reference evidence="3" key="1">
    <citation type="submission" date="2021-08" db="EMBL/GenBank/DDBJ databases">
        <title>WGS assembly of Ceratopteris richardii.</title>
        <authorList>
            <person name="Marchant D.B."/>
            <person name="Chen G."/>
            <person name="Jenkins J."/>
            <person name="Shu S."/>
            <person name="Leebens-Mack J."/>
            <person name="Grimwood J."/>
            <person name="Schmutz J."/>
            <person name="Soltis P."/>
            <person name="Soltis D."/>
            <person name="Chen Z.-H."/>
        </authorList>
    </citation>
    <scope>NUCLEOTIDE SEQUENCE</scope>
    <source>
        <strain evidence="3">Whitten #5841</strain>
        <tissue evidence="3">Leaf</tissue>
    </source>
</reference>
<evidence type="ECO:0000256" key="2">
    <source>
        <dbReference type="SAM" id="SignalP"/>
    </source>
</evidence>
<comment type="caution">
    <text evidence="3">The sequence shown here is derived from an EMBL/GenBank/DDBJ whole genome shotgun (WGS) entry which is preliminary data.</text>
</comment>